<dbReference type="Gene3D" id="3.90.226.10">
    <property type="entry name" value="2-enoyl-CoA Hydratase, Chain A, domain 1"/>
    <property type="match status" value="1"/>
</dbReference>
<dbReference type="Pfam" id="PF00378">
    <property type="entry name" value="ECH_1"/>
    <property type="match status" value="1"/>
</dbReference>
<organism evidence="1 2">
    <name type="scientific">Prauserella muralis</name>
    <dbReference type="NCBI Taxonomy" id="588067"/>
    <lineage>
        <taxon>Bacteria</taxon>
        <taxon>Bacillati</taxon>
        <taxon>Actinomycetota</taxon>
        <taxon>Actinomycetes</taxon>
        <taxon>Pseudonocardiales</taxon>
        <taxon>Pseudonocardiaceae</taxon>
        <taxon>Prauserella</taxon>
    </lineage>
</organism>
<dbReference type="EMBL" id="MASW01000014">
    <property type="protein sequence ID" value="PXY17382.1"/>
    <property type="molecule type" value="Genomic_DNA"/>
</dbReference>
<dbReference type="RefSeq" id="WP_112285696.1">
    <property type="nucleotide sequence ID" value="NZ_MASW01000014.1"/>
</dbReference>
<dbReference type="PANTHER" id="PTHR11941">
    <property type="entry name" value="ENOYL-COA HYDRATASE-RELATED"/>
    <property type="match status" value="1"/>
</dbReference>
<dbReference type="Proteomes" id="UP000249915">
    <property type="component" value="Unassembled WGS sequence"/>
</dbReference>
<dbReference type="SUPFAM" id="SSF52096">
    <property type="entry name" value="ClpP/crotonase"/>
    <property type="match status" value="1"/>
</dbReference>
<comment type="caution">
    <text evidence="1">The sequence shown here is derived from an EMBL/GenBank/DDBJ whole genome shotgun (WGS) entry which is preliminary data.</text>
</comment>
<dbReference type="OrthoDB" id="8452484at2"/>
<proteinExistence type="predicted"/>
<dbReference type="InterPro" id="IPR029045">
    <property type="entry name" value="ClpP/crotonase-like_dom_sf"/>
</dbReference>
<evidence type="ECO:0000313" key="1">
    <source>
        <dbReference type="EMBL" id="PXY17382.1"/>
    </source>
</evidence>
<reference evidence="1 2" key="1">
    <citation type="submission" date="2016-07" db="EMBL/GenBank/DDBJ databases">
        <title>Draft genome sequence of Prauserella muralis DSM 45305, isolated from a mould-covered wall in an indoor environment.</title>
        <authorList>
            <person name="Ruckert C."/>
            <person name="Albersmeier A."/>
            <person name="Jiang C.-L."/>
            <person name="Jiang Y."/>
            <person name="Kalinowski J."/>
            <person name="Schneider O."/>
            <person name="Winkler A."/>
            <person name="Zotchev S.B."/>
        </authorList>
    </citation>
    <scope>NUCLEOTIDE SEQUENCE [LARGE SCALE GENOMIC DNA]</scope>
    <source>
        <strain evidence="1 2">DSM 45305</strain>
    </source>
</reference>
<dbReference type="GO" id="GO:0006635">
    <property type="term" value="P:fatty acid beta-oxidation"/>
    <property type="evidence" value="ECO:0007669"/>
    <property type="project" value="TreeGrafter"/>
</dbReference>
<sequence>MDAADQDRMVAAVSTMGTPTENGYVRVKVERAVAVLTVDRPPANALDRQLVDQLSRAATSLVRRGDVGAVVITSTRSRFIAGADIKMLRGLDDSLFPRFVSAIQRGFDDLQRLPMPRIAAVNGPAVGGGLELALACDPQFVAEGTRLGLPEVRLRLLPGAGGTQRLVEAVGKGPTLELLYTGRGGHPRRGVASRASRSNGAGGTCDRLADLGGAGRGPCRRSVRTARSAHWCSPEPQAVSRRAGT</sequence>
<dbReference type="InterPro" id="IPR001753">
    <property type="entry name" value="Enoyl-CoA_hydra/iso"/>
</dbReference>
<protein>
    <submittedName>
        <fullName evidence="1">Uncharacterized protein</fullName>
    </submittedName>
</protein>
<accession>A0A2V4AFD1</accession>
<dbReference type="PANTHER" id="PTHR11941:SF54">
    <property type="entry name" value="ENOYL-COA HYDRATASE, MITOCHONDRIAL"/>
    <property type="match status" value="1"/>
</dbReference>
<keyword evidence="2" id="KW-1185">Reference proteome</keyword>
<gene>
    <name evidence="1" type="ORF">BAY60_34385</name>
</gene>
<dbReference type="AlphaFoldDB" id="A0A2V4AFD1"/>
<evidence type="ECO:0000313" key="2">
    <source>
        <dbReference type="Proteomes" id="UP000249915"/>
    </source>
</evidence>
<name>A0A2V4AFD1_9PSEU</name>
<dbReference type="CDD" id="cd06558">
    <property type="entry name" value="crotonase-like"/>
    <property type="match status" value="1"/>
</dbReference>
<dbReference type="GO" id="GO:0003824">
    <property type="term" value="F:catalytic activity"/>
    <property type="evidence" value="ECO:0007669"/>
    <property type="project" value="UniProtKB-ARBA"/>
</dbReference>